<organism evidence="1 2">
    <name type="scientific">Rhododendron griersonianum</name>
    <dbReference type="NCBI Taxonomy" id="479676"/>
    <lineage>
        <taxon>Eukaryota</taxon>
        <taxon>Viridiplantae</taxon>
        <taxon>Streptophyta</taxon>
        <taxon>Embryophyta</taxon>
        <taxon>Tracheophyta</taxon>
        <taxon>Spermatophyta</taxon>
        <taxon>Magnoliopsida</taxon>
        <taxon>eudicotyledons</taxon>
        <taxon>Gunneridae</taxon>
        <taxon>Pentapetalae</taxon>
        <taxon>asterids</taxon>
        <taxon>Ericales</taxon>
        <taxon>Ericaceae</taxon>
        <taxon>Ericoideae</taxon>
        <taxon>Rhodoreae</taxon>
        <taxon>Rhododendron</taxon>
    </lineage>
</organism>
<comment type="caution">
    <text evidence="1">The sequence shown here is derived from an EMBL/GenBank/DDBJ whole genome shotgun (WGS) entry which is preliminary data.</text>
</comment>
<sequence>MSSAFKFTHASIPSPECVSMKTTRFLNGIGAVLTHTGFPHPKSASYKGNLHKLVKFNETISPLVNMEALSFKVFKCLSPSPSIRTYSSSTFLITPLTCITWLTIS</sequence>
<name>A0AAV6HZU2_9ERIC</name>
<evidence type="ECO:0000313" key="2">
    <source>
        <dbReference type="Proteomes" id="UP000823749"/>
    </source>
</evidence>
<accession>A0AAV6HZU2</accession>
<protein>
    <submittedName>
        <fullName evidence="1">Uncharacterized protein</fullName>
    </submittedName>
</protein>
<dbReference type="EMBL" id="JACTNZ010000012">
    <property type="protein sequence ID" value="KAG5521933.1"/>
    <property type="molecule type" value="Genomic_DNA"/>
</dbReference>
<keyword evidence="2" id="KW-1185">Reference proteome</keyword>
<dbReference type="Proteomes" id="UP000823749">
    <property type="component" value="Chromosome 12"/>
</dbReference>
<gene>
    <name evidence="1" type="ORF">RHGRI_034226</name>
</gene>
<proteinExistence type="predicted"/>
<reference evidence="1" key="1">
    <citation type="submission" date="2020-08" db="EMBL/GenBank/DDBJ databases">
        <title>Plant Genome Project.</title>
        <authorList>
            <person name="Zhang R.-G."/>
        </authorList>
    </citation>
    <scope>NUCLEOTIDE SEQUENCE</scope>
    <source>
        <strain evidence="1">WSP0</strain>
        <tissue evidence="1">Leaf</tissue>
    </source>
</reference>
<evidence type="ECO:0000313" key="1">
    <source>
        <dbReference type="EMBL" id="KAG5521933.1"/>
    </source>
</evidence>
<dbReference type="AlphaFoldDB" id="A0AAV6HZU2"/>